<feature type="non-terminal residue" evidence="3">
    <location>
        <position position="224"/>
    </location>
</feature>
<evidence type="ECO:0000313" key="3">
    <source>
        <dbReference type="EMBL" id="SVE34759.1"/>
    </source>
</evidence>
<gene>
    <name evidence="3" type="ORF">METZ01_LOCUS487613</name>
</gene>
<dbReference type="GO" id="GO:0003677">
    <property type="term" value="F:DNA binding"/>
    <property type="evidence" value="ECO:0007669"/>
    <property type="project" value="InterPro"/>
</dbReference>
<protein>
    <recommendedName>
        <fullName evidence="4">Helicase ATP-binding domain-containing protein</fullName>
    </recommendedName>
</protein>
<dbReference type="PANTHER" id="PTHR47396">
    <property type="entry name" value="TYPE I RESTRICTION ENZYME ECOKI R PROTEIN"/>
    <property type="match status" value="1"/>
</dbReference>
<dbReference type="InterPro" id="IPR027417">
    <property type="entry name" value="P-loop_NTPase"/>
</dbReference>
<dbReference type="InterPro" id="IPR029464">
    <property type="entry name" value="HSDR_N"/>
</dbReference>
<dbReference type="Gene3D" id="3.90.1570.30">
    <property type="match status" value="1"/>
</dbReference>
<dbReference type="GO" id="GO:0016787">
    <property type="term" value="F:hydrolase activity"/>
    <property type="evidence" value="ECO:0007669"/>
    <property type="project" value="InterPro"/>
</dbReference>
<dbReference type="EMBL" id="UINC01211034">
    <property type="protein sequence ID" value="SVE34759.1"/>
    <property type="molecule type" value="Genomic_DNA"/>
</dbReference>
<feature type="domain" description="Type I restriction enzyme R protein N-terminal" evidence="2">
    <location>
        <begin position="33"/>
        <end position="101"/>
    </location>
</feature>
<feature type="domain" description="Helicase/UvrB N-terminal" evidence="1">
    <location>
        <begin position="170"/>
        <end position="224"/>
    </location>
</feature>
<evidence type="ECO:0008006" key="4">
    <source>
        <dbReference type="Google" id="ProtNLM"/>
    </source>
</evidence>
<dbReference type="Pfam" id="PF13588">
    <property type="entry name" value="HSDR_N_2"/>
    <property type="match status" value="1"/>
</dbReference>
<organism evidence="3">
    <name type="scientific">marine metagenome</name>
    <dbReference type="NCBI Taxonomy" id="408172"/>
    <lineage>
        <taxon>unclassified sequences</taxon>
        <taxon>metagenomes</taxon>
        <taxon>ecological metagenomes</taxon>
    </lineage>
</organism>
<dbReference type="Pfam" id="PF04851">
    <property type="entry name" value="ResIII"/>
    <property type="match status" value="1"/>
</dbReference>
<dbReference type="AlphaFoldDB" id="A0A383CRS7"/>
<accession>A0A383CRS7</accession>
<dbReference type="Gene3D" id="3.40.50.300">
    <property type="entry name" value="P-loop containing nucleotide triphosphate hydrolases"/>
    <property type="match status" value="1"/>
</dbReference>
<dbReference type="PANTHER" id="PTHR47396:SF1">
    <property type="entry name" value="ATP-DEPENDENT HELICASE IRC3-RELATED"/>
    <property type="match status" value="1"/>
</dbReference>
<evidence type="ECO:0000259" key="2">
    <source>
        <dbReference type="Pfam" id="PF13588"/>
    </source>
</evidence>
<dbReference type="InterPro" id="IPR006935">
    <property type="entry name" value="Helicase/UvrB_N"/>
</dbReference>
<dbReference type="SUPFAM" id="SSF52540">
    <property type="entry name" value="P-loop containing nucleoside triphosphate hydrolases"/>
    <property type="match status" value="1"/>
</dbReference>
<proteinExistence type="predicted"/>
<dbReference type="GO" id="GO:0005524">
    <property type="term" value="F:ATP binding"/>
    <property type="evidence" value="ECO:0007669"/>
    <property type="project" value="InterPro"/>
</dbReference>
<name>A0A383CRS7_9ZZZZ</name>
<dbReference type="InterPro" id="IPR050742">
    <property type="entry name" value="Helicase_Restrict-Modif_Enz"/>
</dbReference>
<dbReference type="GO" id="GO:0005829">
    <property type="term" value="C:cytosol"/>
    <property type="evidence" value="ECO:0007669"/>
    <property type="project" value="TreeGrafter"/>
</dbReference>
<sequence length="224" mass="25958">MAEAKERVIIDAMLADSGWILKDSDGVRNVDYEVRSKNKPADYVLYDKDKFPLCIIEAKREEKDPLVGKEQARNYAKNLGCRFIILSNGHRHYLWDIQSGNPVLIKALPSQEQLINKKENFQPKKELFKKETIEENYVALTQYPDYKTAPEYVDELSREDFKLKNKLRFFRPYQLQALLAVQKSVNAGNDRFLLEMATGTGKTLISSAIIKFFLRSSNVKRVLF</sequence>
<reference evidence="3" key="1">
    <citation type="submission" date="2018-05" db="EMBL/GenBank/DDBJ databases">
        <authorList>
            <person name="Lanie J.A."/>
            <person name="Ng W.-L."/>
            <person name="Kazmierczak K.M."/>
            <person name="Andrzejewski T.M."/>
            <person name="Davidsen T.M."/>
            <person name="Wayne K.J."/>
            <person name="Tettelin H."/>
            <person name="Glass J.I."/>
            <person name="Rusch D."/>
            <person name="Podicherti R."/>
            <person name="Tsui H.-C.T."/>
            <person name="Winkler M.E."/>
        </authorList>
    </citation>
    <scope>NUCLEOTIDE SEQUENCE</scope>
</reference>
<evidence type="ECO:0000259" key="1">
    <source>
        <dbReference type="Pfam" id="PF04851"/>
    </source>
</evidence>